<evidence type="ECO:0000256" key="1">
    <source>
        <dbReference type="ARBA" id="ARBA00000629"/>
    </source>
</evidence>
<gene>
    <name evidence="13" type="primary">CDO1_0</name>
    <name evidence="13" type="ORF">LSUB1_G006227</name>
</gene>
<evidence type="ECO:0000256" key="12">
    <source>
        <dbReference type="RuleBase" id="RU366010"/>
    </source>
</evidence>
<dbReference type="InterPro" id="IPR014710">
    <property type="entry name" value="RmlC-like_jellyroll"/>
</dbReference>
<keyword evidence="14" id="KW-1185">Reference proteome</keyword>
<evidence type="ECO:0000256" key="9">
    <source>
        <dbReference type="ARBA" id="ARBA00070673"/>
    </source>
</evidence>
<evidence type="ECO:0000256" key="10">
    <source>
        <dbReference type="PIRSR" id="PIRSR610300-50"/>
    </source>
</evidence>
<keyword evidence="8 11" id="KW-0408">Iron</keyword>
<evidence type="ECO:0000256" key="5">
    <source>
        <dbReference type="ARBA" id="ARBA00022784"/>
    </source>
</evidence>
<protein>
    <recommendedName>
        <fullName evidence="9 12">Cysteine dioxygenase</fullName>
        <ecNumber evidence="3 12">1.13.11.20</ecNumber>
    </recommendedName>
</protein>
<dbReference type="SUPFAM" id="SSF51182">
    <property type="entry name" value="RmlC-like cupins"/>
    <property type="match status" value="1"/>
</dbReference>
<dbReference type="CDD" id="cd10548">
    <property type="entry name" value="cupin_CDO"/>
    <property type="match status" value="1"/>
</dbReference>
<name>A0A8H8U3U3_9HELO</name>
<evidence type="ECO:0000256" key="4">
    <source>
        <dbReference type="ARBA" id="ARBA00022723"/>
    </source>
</evidence>
<dbReference type="GO" id="GO:0008198">
    <property type="term" value="F:ferrous iron binding"/>
    <property type="evidence" value="ECO:0007669"/>
    <property type="project" value="TreeGrafter"/>
</dbReference>
<evidence type="ECO:0000256" key="2">
    <source>
        <dbReference type="ARBA" id="ARBA00006622"/>
    </source>
</evidence>
<reference evidence="13 14" key="1">
    <citation type="submission" date="2018-05" db="EMBL/GenBank/DDBJ databases">
        <title>Genome sequencing and assembly of the regulated plant pathogen Lachnellula willkommii and related sister species for the development of diagnostic species identification markers.</title>
        <authorList>
            <person name="Giroux E."/>
            <person name="Bilodeau G."/>
        </authorList>
    </citation>
    <scope>NUCLEOTIDE SEQUENCE [LARGE SCALE GENOMIC DNA]</scope>
    <source>
        <strain evidence="13 14">CBS 197.66</strain>
    </source>
</reference>
<feature type="binding site" evidence="11">
    <location>
        <position position="110"/>
    </location>
    <ligand>
        <name>Fe cation</name>
        <dbReference type="ChEBI" id="CHEBI:24875"/>
        <note>catalytic</note>
    </ligand>
</feature>
<evidence type="ECO:0000313" key="14">
    <source>
        <dbReference type="Proteomes" id="UP000462212"/>
    </source>
</evidence>
<feature type="binding site" evidence="11">
    <location>
        <position position="168"/>
    </location>
    <ligand>
        <name>Fe cation</name>
        <dbReference type="ChEBI" id="CHEBI:24875"/>
        <note>catalytic</note>
    </ligand>
</feature>
<dbReference type="PANTHER" id="PTHR12918">
    <property type="entry name" value="CYSTEINE DIOXYGENASE"/>
    <property type="match status" value="1"/>
</dbReference>
<dbReference type="EMBL" id="QGMJ01000973">
    <property type="protein sequence ID" value="TVY32640.1"/>
    <property type="molecule type" value="Genomic_DNA"/>
</dbReference>
<evidence type="ECO:0000256" key="7">
    <source>
        <dbReference type="ARBA" id="ARBA00023002"/>
    </source>
</evidence>
<dbReference type="Proteomes" id="UP000462212">
    <property type="component" value="Unassembled WGS sequence"/>
</dbReference>
<feature type="cross-link" description="3'-(S-cysteinyl)-tyrosine (Cys-Tyr)" evidence="10">
    <location>
        <begin position="115"/>
        <end position="185"/>
    </location>
</feature>
<proteinExistence type="inferred from homology"/>
<evidence type="ECO:0000256" key="8">
    <source>
        <dbReference type="ARBA" id="ARBA00023004"/>
    </source>
</evidence>
<comment type="caution">
    <text evidence="13">The sequence shown here is derived from an EMBL/GenBank/DDBJ whole genome shotgun (WGS) entry which is preliminary data.</text>
</comment>
<keyword evidence="6 12" id="KW-0223">Dioxygenase</keyword>
<dbReference type="AlphaFoldDB" id="A0A8H8U3U3"/>
<comment type="catalytic activity">
    <reaction evidence="1 12">
        <text>L-cysteine + O2 = 3-sulfino-L-alanine + H(+)</text>
        <dbReference type="Rhea" id="RHEA:20441"/>
        <dbReference type="ChEBI" id="CHEBI:15378"/>
        <dbReference type="ChEBI" id="CHEBI:15379"/>
        <dbReference type="ChEBI" id="CHEBI:35235"/>
        <dbReference type="ChEBI" id="CHEBI:61085"/>
        <dbReference type="EC" id="1.13.11.20"/>
    </reaction>
</comment>
<dbReference type="OrthoDB" id="543511at2759"/>
<dbReference type="PANTHER" id="PTHR12918:SF1">
    <property type="entry name" value="CYSTEINE DIOXYGENASE TYPE 1"/>
    <property type="match status" value="1"/>
</dbReference>
<evidence type="ECO:0000313" key="13">
    <source>
        <dbReference type="EMBL" id="TVY32640.1"/>
    </source>
</evidence>
<dbReference type="InterPro" id="IPR011051">
    <property type="entry name" value="RmlC_Cupin_sf"/>
</dbReference>
<comment type="similarity">
    <text evidence="2 12">Belongs to the cysteine dioxygenase family.</text>
</comment>
<dbReference type="EC" id="1.13.11.20" evidence="3 12"/>
<keyword evidence="4 11" id="KW-0479">Metal-binding</keyword>
<accession>A0A8H8U3U3</accession>
<dbReference type="GO" id="GO:0017172">
    <property type="term" value="F:cysteine dioxygenase activity"/>
    <property type="evidence" value="ECO:0007669"/>
    <property type="project" value="UniProtKB-UniRule"/>
</dbReference>
<feature type="binding site" evidence="11">
    <location>
        <position position="108"/>
    </location>
    <ligand>
        <name>Fe cation</name>
        <dbReference type="ChEBI" id="CHEBI:24875"/>
        <note>catalytic</note>
    </ligand>
</feature>
<evidence type="ECO:0000256" key="6">
    <source>
        <dbReference type="ARBA" id="ARBA00022964"/>
    </source>
</evidence>
<dbReference type="Gene3D" id="2.60.120.10">
    <property type="entry name" value="Jelly Rolls"/>
    <property type="match status" value="1"/>
</dbReference>
<sequence length="221" mass="23488">MVPALAEGALGAGGSVAGNSRDQPDAFQTLVADLSSLLGPSSGIDSADVNVGELKKLMEDYISCEEEWAKYAFSDYSRGYTRNLVDKGNGKSNLLVLVWSPGKGSPIHDHANAHCLMKILKGSLKESRYSIPADADHETATVGAPICLSEKVYGVGQVAYMADELGVHQISNPDKMGLAVSLHLYTPPNAAKAGCNIFNENTGAKSHVQQNNFFSEFGVKI</sequence>
<keyword evidence="7 12" id="KW-0560">Oxidoreductase</keyword>
<evidence type="ECO:0000256" key="11">
    <source>
        <dbReference type="PIRSR" id="PIRSR610300-51"/>
    </source>
</evidence>
<dbReference type="FunFam" id="2.60.120.10:FF:000189">
    <property type="entry name" value="Cysteine dioxygenase"/>
    <property type="match status" value="1"/>
</dbReference>
<organism evidence="13 14">
    <name type="scientific">Lachnellula subtilissima</name>
    <dbReference type="NCBI Taxonomy" id="602034"/>
    <lineage>
        <taxon>Eukaryota</taxon>
        <taxon>Fungi</taxon>
        <taxon>Dikarya</taxon>
        <taxon>Ascomycota</taxon>
        <taxon>Pezizomycotina</taxon>
        <taxon>Leotiomycetes</taxon>
        <taxon>Helotiales</taxon>
        <taxon>Lachnaceae</taxon>
        <taxon>Lachnellula</taxon>
    </lineage>
</organism>
<dbReference type="Pfam" id="PF05995">
    <property type="entry name" value="CDO_I"/>
    <property type="match status" value="1"/>
</dbReference>
<comment type="cofactor">
    <cofactor evidence="12">
        <name>Fe cation</name>
        <dbReference type="ChEBI" id="CHEBI:24875"/>
    </cofactor>
    <text evidence="12">Binds 1 Fe cation per subunit.</text>
</comment>
<keyword evidence="5 10" id="KW-0883">Thioether bond</keyword>
<dbReference type="GO" id="GO:0019448">
    <property type="term" value="P:L-cysteine catabolic process"/>
    <property type="evidence" value="ECO:0007669"/>
    <property type="project" value="TreeGrafter"/>
</dbReference>
<dbReference type="InterPro" id="IPR010300">
    <property type="entry name" value="CDO_1"/>
</dbReference>
<evidence type="ECO:0000256" key="3">
    <source>
        <dbReference type="ARBA" id="ARBA00013133"/>
    </source>
</evidence>